<evidence type="ECO:0000313" key="1">
    <source>
        <dbReference type="EMBL" id="GAI92519.1"/>
    </source>
</evidence>
<reference evidence="1" key="1">
    <citation type="journal article" date="2014" name="Front. Microbiol.">
        <title>High frequency of phylogenetically diverse reductive dehalogenase-homologous genes in deep subseafloor sedimentary metagenomes.</title>
        <authorList>
            <person name="Kawai M."/>
            <person name="Futagami T."/>
            <person name="Toyoda A."/>
            <person name="Takaki Y."/>
            <person name="Nishi S."/>
            <person name="Hori S."/>
            <person name="Arai W."/>
            <person name="Tsubouchi T."/>
            <person name="Morono Y."/>
            <person name="Uchiyama I."/>
            <person name="Ito T."/>
            <person name="Fujiyama A."/>
            <person name="Inagaki F."/>
            <person name="Takami H."/>
        </authorList>
    </citation>
    <scope>NUCLEOTIDE SEQUENCE</scope>
    <source>
        <strain evidence="1">Expedition CK06-06</strain>
    </source>
</reference>
<dbReference type="Gene3D" id="1.10.10.1150">
    <property type="entry name" value="Coenzyme PQQ synthesis protein D (PqqD)"/>
    <property type="match status" value="1"/>
</dbReference>
<evidence type="ECO:0008006" key="2">
    <source>
        <dbReference type="Google" id="ProtNLM"/>
    </source>
</evidence>
<dbReference type="AlphaFoldDB" id="X1UJK0"/>
<dbReference type="InterPro" id="IPR041881">
    <property type="entry name" value="PqqD_sf"/>
</dbReference>
<protein>
    <recommendedName>
        <fullName evidence="2">PqqD family protein</fullName>
    </recommendedName>
</protein>
<dbReference type="Pfam" id="PF05402">
    <property type="entry name" value="PqqD"/>
    <property type="match status" value="1"/>
</dbReference>
<accession>X1UJK0</accession>
<dbReference type="InterPro" id="IPR008792">
    <property type="entry name" value="PQQD"/>
</dbReference>
<proteinExistence type="predicted"/>
<gene>
    <name evidence="1" type="ORF">S12H4_30767</name>
</gene>
<name>X1UJK0_9ZZZZ</name>
<comment type="caution">
    <text evidence="1">The sequence shown here is derived from an EMBL/GenBank/DDBJ whole genome shotgun (WGS) entry which is preliminary data.</text>
</comment>
<sequence length="85" mass="9834">MIINKKIITREIQGETVLLNQENGDYFSLNGIGTEVYNCICEGMETEEIVNFLLNKYDVEHDILKNDVVSLINKMQEKNILLDKQ</sequence>
<organism evidence="1">
    <name type="scientific">marine sediment metagenome</name>
    <dbReference type="NCBI Taxonomy" id="412755"/>
    <lineage>
        <taxon>unclassified sequences</taxon>
        <taxon>metagenomes</taxon>
        <taxon>ecological metagenomes</taxon>
    </lineage>
</organism>
<dbReference type="EMBL" id="BARW01017886">
    <property type="protein sequence ID" value="GAI92519.1"/>
    <property type="molecule type" value="Genomic_DNA"/>
</dbReference>